<comment type="cofactor">
    <cofactor evidence="1 12 13 14">
        <name>pyridoxal 5'-phosphate</name>
        <dbReference type="ChEBI" id="CHEBI:597326"/>
    </cofactor>
</comment>
<evidence type="ECO:0000259" key="15">
    <source>
        <dbReference type="Pfam" id="PF00278"/>
    </source>
</evidence>
<dbReference type="STRING" id="666681.M301_2622"/>
<dbReference type="InterPro" id="IPR000183">
    <property type="entry name" value="Orn/DAP/Arg_de-COase"/>
</dbReference>
<keyword evidence="18" id="KW-1185">Reference proteome</keyword>
<evidence type="ECO:0000256" key="14">
    <source>
        <dbReference type="RuleBase" id="RU003738"/>
    </source>
</evidence>
<evidence type="ECO:0000313" key="18">
    <source>
        <dbReference type="Proteomes" id="UP000000383"/>
    </source>
</evidence>
<dbReference type="Pfam" id="PF00278">
    <property type="entry name" value="Orn_DAP_Arg_deC"/>
    <property type="match status" value="1"/>
</dbReference>
<evidence type="ECO:0000256" key="10">
    <source>
        <dbReference type="ARBA" id="ARBA00066427"/>
    </source>
</evidence>
<evidence type="ECO:0000259" key="16">
    <source>
        <dbReference type="Pfam" id="PF02784"/>
    </source>
</evidence>
<feature type="domain" description="Orn/DAP/Arg decarboxylase 2 C-terminal" evidence="15">
    <location>
        <begin position="29"/>
        <end position="370"/>
    </location>
</feature>
<evidence type="ECO:0000256" key="7">
    <source>
        <dbReference type="ARBA" id="ARBA00050464"/>
    </source>
</evidence>
<evidence type="ECO:0000313" key="17">
    <source>
        <dbReference type="EMBL" id="ADI30979.1"/>
    </source>
</evidence>
<dbReference type="InterPro" id="IPR022644">
    <property type="entry name" value="De-COase2_N"/>
</dbReference>
<accession>D7DNH8</accession>
<evidence type="ECO:0000256" key="12">
    <source>
        <dbReference type="HAMAP-Rule" id="MF_02120"/>
    </source>
</evidence>
<feature type="active site" description="Proton donor" evidence="13">
    <location>
        <position position="344"/>
    </location>
</feature>
<feature type="binding site" evidence="12">
    <location>
        <position position="312"/>
    </location>
    <ligand>
        <name>substrate</name>
    </ligand>
</feature>
<evidence type="ECO:0000256" key="5">
    <source>
        <dbReference type="ARBA" id="ARBA00023154"/>
    </source>
</evidence>
<evidence type="ECO:0000256" key="9">
    <source>
        <dbReference type="ARBA" id="ARBA00060983"/>
    </source>
</evidence>
<dbReference type="InterPro" id="IPR022657">
    <property type="entry name" value="De-COase2_CS"/>
</dbReference>
<dbReference type="PRINTS" id="PR01181">
    <property type="entry name" value="DAPDCRBXLASE"/>
</dbReference>
<dbReference type="Proteomes" id="UP000000383">
    <property type="component" value="Chromosome"/>
</dbReference>
<dbReference type="GO" id="GO:0009089">
    <property type="term" value="P:lysine biosynthetic process via diaminopimelate"/>
    <property type="evidence" value="ECO:0007669"/>
    <property type="project" value="UniProtKB-UniRule"/>
</dbReference>
<feature type="modified residue" description="N6-(pyridoxal phosphate)lysine" evidence="12 13">
    <location>
        <position position="60"/>
    </location>
</feature>
<dbReference type="Pfam" id="PF02784">
    <property type="entry name" value="Orn_Arg_deC_N"/>
    <property type="match status" value="1"/>
</dbReference>
<dbReference type="PANTHER" id="PTHR43727:SF2">
    <property type="entry name" value="GROUP IV DECARBOXYLASE"/>
    <property type="match status" value="1"/>
</dbReference>
<dbReference type="EC" id="4.1.1.20" evidence="10 12"/>
<evidence type="ECO:0000256" key="6">
    <source>
        <dbReference type="ARBA" id="ARBA00023239"/>
    </source>
</evidence>
<name>D7DNH8_METV0</name>
<comment type="function">
    <text evidence="12">Specifically catalyzes the decarboxylation of meso-diaminopimelate (meso-DAP) to L-lysine.</text>
</comment>
<dbReference type="NCBIfam" id="TIGR01048">
    <property type="entry name" value="lysA"/>
    <property type="match status" value="1"/>
</dbReference>
<evidence type="ECO:0000256" key="8">
    <source>
        <dbReference type="ARBA" id="ARBA00060643"/>
    </source>
</evidence>
<dbReference type="FunFam" id="2.40.37.10:FF:000003">
    <property type="entry name" value="Diaminopimelate decarboxylase"/>
    <property type="match status" value="1"/>
</dbReference>
<feature type="binding site" evidence="12">
    <location>
        <position position="316"/>
    </location>
    <ligand>
        <name>substrate</name>
    </ligand>
</feature>
<dbReference type="PRINTS" id="PR01179">
    <property type="entry name" value="ODADCRBXLASE"/>
</dbReference>
<dbReference type="Gene3D" id="2.40.37.10">
    <property type="entry name" value="Lyase, Ornithine Decarboxylase, Chain A, domain 1"/>
    <property type="match status" value="1"/>
</dbReference>
<dbReference type="GO" id="GO:0008836">
    <property type="term" value="F:diaminopimelate decarboxylase activity"/>
    <property type="evidence" value="ECO:0007669"/>
    <property type="project" value="UniProtKB-UniRule"/>
</dbReference>
<dbReference type="CDD" id="cd06828">
    <property type="entry name" value="PLPDE_III_DapDC"/>
    <property type="match status" value="1"/>
</dbReference>
<dbReference type="UniPathway" id="UPA00034">
    <property type="reaction ID" value="UER00027"/>
</dbReference>
<dbReference type="OrthoDB" id="9802241at2"/>
<evidence type="ECO:0000256" key="1">
    <source>
        <dbReference type="ARBA" id="ARBA00001933"/>
    </source>
</evidence>
<comment type="similarity">
    <text evidence="9 12">Belongs to the Orn/Lys/Arg decarboxylase class-II family. LysA subfamily.</text>
</comment>
<organism evidence="17 18">
    <name type="scientific">Methylotenera versatilis (strain 301)</name>
    <dbReference type="NCBI Taxonomy" id="666681"/>
    <lineage>
        <taxon>Bacteria</taxon>
        <taxon>Pseudomonadati</taxon>
        <taxon>Pseudomonadota</taxon>
        <taxon>Betaproteobacteria</taxon>
        <taxon>Nitrosomonadales</taxon>
        <taxon>Methylophilaceae</taxon>
        <taxon>Methylotenera</taxon>
    </lineage>
</organism>
<dbReference type="SUPFAM" id="SSF50621">
    <property type="entry name" value="Alanine racemase C-terminal domain-like"/>
    <property type="match status" value="1"/>
</dbReference>
<dbReference type="SUPFAM" id="SSF51419">
    <property type="entry name" value="PLP-binding barrel"/>
    <property type="match status" value="1"/>
</dbReference>
<reference evidence="18" key="1">
    <citation type="submission" date="2010-05" db="EMBL/GenBank/DDBJ databases">
        <title>Complete sequence of Methylotenera sp. 301.</title>
        <authorList>
            <person name="Lucas S."/>
            <person name="Copeland A."/>
            <person name="Lapidus A."/>
            <person name="Cheng J.-F."/>
            <person name="Bruce D."/>
            <person name="Goodwin L."/>
            <person name="Pitluck S."/>
            <person name="Clum A."/>
            <person name="Land M."/>
            <person name="Hauser L."/>
            <person name="Kyrpides N."/>
            <person name="Ivanova N."/>
            <person name="Chistoservova L."/>
            <person name="Kalyuzhnaya M."/>
            <person name="Woyke T."/>
        </authorList>
    </citation>
    <scope>NUCLEOTIDE SEQUENCE [LARGE SCALE GENOMIC DNA]</scope>
    <source>
        <strain evidence="18">301</strain>
    </source>
</reference>
<dbReference type="Gene3D" id="3.20.20.10">
    <property type="entry name" value="Alanine racemase"/>
    <property type="match status" value="1"/>
</dbReference>
<feature type="binding site" evidence="12">
    <location>
        <position position="239"/>
    </location>
    <ligand>
        <name>pyridoxal 5'-phosphate</name>
        <dbReference type="ChEBI" id="CHEBI:597326"/>
    </ligand>
</feature>
<comment type="catalytic activity">
    <reaction evidence="7 12 14">
        <text>meso-2,6-diaminopimelate + H(+) = L-lysine + CO2</text>
        <dbReference type="Rhea" id="RHEA:15101"/>
        <dbReference type="ChEBI" id="CHEBI:15378"/>
        <dbReference type="ChEBI" id="CHEBI:16526"/>
        <dbReference type="ChEBI" id="CHEBI:32551"/>
        <dbReference type="ChEBI" id="CHEBI:57791"/>
        <dbReference type="EC" id="4.1.1.20"/>
    </reaction>
</comment>
<dbReference type="InterPro" id="IPR029066">
    <property type="entry name" value="PLP-binding_barrel"/>
</dbReference>
<dbReference type="InterPro" id="IPR022643">
    <property type="entry name" value="De-COase2_C"/>
</dbReference>
<dbReference type="HOGENOM" id="CLU_026444_0_0_4"/>
<comment type="subunit">
    <text evidence="12">Homodimer.</text>
</comment>
<dbReference type="FunFam" id="3.20.20.10:FF:000003">
    <property type="entry name" value="Diaminopimelate decarboxylase"/>
    <property type="match status" value="1"/>
</dbReference>
<evidence type="ECO:0000256" key="4">
    <source>
        <dbReference type="ARBA" id="ARBA00022898"/>
    </source>
</evidence>
<keyword evidence="6 12" id="KW-0456">Lyase</keyword>
<feature type="binding site" evidence="12">
    <location>
        <position position="276"/>
    </location>
    <ligand>
        <name>substrate</name>
    </ligand>
</feature>
<feature type="binding site" evidence="12">
    <location>
        <position position="345"/>
    </location>
    <ligand>
        <name>substrate</name>
    </ligand>
</feature>
<dbReference type="InterPro" id="IPR009006">
    <property type="entry name" value="Ala_racemase/Decarboxylase_C"/>
</dbReference>
<dbReference type="EMBL" id="CP002056">
    <property type="protein sequence ID" value="ADI30979.1"/>
    <property type="molecule type" value="Genomic_DNA"/>
</dbReference>
<dbReference type="PANTHER" id="PTHR43727">
    <property type="entry name" value="DIAMINOPIMELATE DECARBOXYLASE"/>
    <property type="match status" value="1"/>
</dbReference>
<evidence type="ECO:0000256" key="13">
    <source>
        <dbReference type="PIRSR" id="PIRSR600183-50"/>
    </source>
</evidence>
<feature type="binding site" evidence="12">
    <location>
        <position position="372"/>
    </location>
    <ligand>
        <name>pyridoxal 5'-phosphate</name>
        <dbReference type="ChEBI" id="CHEBI:597326"/>
    </ligand>
</feature>
<dbReference type="eggNOG" id="COG0019">
    <property type="taxonomic scope" value="Bacteria"/>
</dbReference>
<feature type="domain" description="Orn/DAP/Arg decarboxylase 2 N-terminal" evidence="16">
    <location>
        <begin position="38"/>
        <end position="279"/>
    </location>
</feature>
<gene>
    <name evidence="12" type="primary">lysA</name>
    <name evidence="17" type="ordered locus">M301_2622</name>
</gene>
<dbReference type="KEGG" id="meh:M301_2622"/>
<comment type="pathway">
    <text evidence="8 12 14">Amino-acid biosynthesis; L-lysine biosynthesis via DAP pathway; L-lysine from DL-2,6-diaminopimelate: step 1/1.</text>
</comment>
<reference evidence="17 18" key="2">
    <citation type="journal article" date="2011" name="J. Bacteriol.">
        <title>Genomes of three methylotrophs from a single niche uncover genetic and metabolic divergence of Methylophilaceae.</title>
        <authorList>
            <person name="Lapidus A."/>
            <person name="Clum A."/>
            <person name="Labutti K."/>
            <person name="Kaluzhnaya M.G."/>
            <person name="Lim S."/>
            <person name="Beck D.A."/>
            <person name="Glavina Del Rio T."/>
            <person name="Nolan M."/>
            <person name="Mavromatis K."/>
            <person name="Huntemann M."/>
            <person name="Lucas S."/>
            <person name="Lidstrom M.E."/>
            <person name="Ivanova N."/>
            <person name="Chistoserdova L."/>
        </authorList>
    </citation>
    <scope>NUCLEOTIDE SEQUENCE [LARGE SCALE GENOMIC DNA]</scope>
    <source>
        <strain evidence="17 18">301</strain>
    </source>
</reference>
<keyword evidence="2 12" id="KW-0028">Amino-acid biosynthesis</keyword>
<feature type="binding site" evidence="12">
    <location>
        <begin position="273"/>
        <end position="276"/>
    </location>
    <ligand>
        <name>pyridoxal 5'-phosphate</name>
        <dbReference type="ChEBI" id="CHEBI:597326"/>
    </ligand>
</feature>
<dbReference type="HAMAP" id="MF_02120">
    <property type="entry name" value="LysA"/>
    <property type="match status" value="1"/>
</dbReference>
<proteinExistence type="inferred from homology"/>
<protein>
    <recommendedName>
        <fullName evidence="11 12">Diaminopimelate decarboxylase</fullName>
        <shortName evidence="12">DAP decarboxylase</shortName>
        <shortName evidence="12">DAPDC</shortName>
        <ecNumber evidence="10 12">4.1.1.20</ecNumber>
    </recommendedName>
</protein>
<feature type="binding site" evidence="12">
    <location>
        <position position="372"/>
    </location>
    <ligand>
        <name>substrate</name>
    </ligand>
</feature>
<evidence type="ECO:0000256" key="11">
    <source>
        <dbReference type="ARBA" id="ARBA00074972"/>
    </source>
</evidence>
<dbReference type="InterPro" id="IPR002986">
    <property type="entry name" value="DAP_deCOOHase_LysA"/>
</dbReference>
<evidence type="ECO:0000256" key="3">
    <source>
        <dbReference type="ARBA" id="ARBA00022793"/>
    </source>
</evidence>
<keyword evidence="5 12" id="KW-0457">Lysine biosynthesis</keyword>
<dbReference type="RefSeq" id="WP_013149286.1">
    <property type="nucleotide sequence ID" value="NC_014207.1"/>
</dbReference>
<evidence type="ECO:0000256" key="2">
    <source>
        <dbReference type="ARBA" id="ARBA00022605"/>
    </source>
</evidence>
<dbReference type="AlphaFoldDB" id="D7DNH8"/>
<dbReference type="PROSITE" id="PS00879">
    <property type="entry name" value="ODR_DC_2_2"/>
    <property type="match status" value="1"/>
</dbReference>
<keyword evidence="3 12" id="KW-0210">Decarboxylase</keyword>
<sequence length="416" mass="44924">MNSFTLKNNTFHVENIALTSIADEFNTPCYVYSKSALTQAFESFSAGFKDCDHLVCFAVKANPSLAILNLFAKLGAGFDIVSGGELARVLAAGGDPKKIVFSGVGKTEAEMQAALNADIFCFNVESASELQRLNDVASFMGKVAPISLRVNPNVDAKTHPYISTGLKNNKFGVAYEDALDIYLQAAKMSNIAIHGVDCHIGSQITELSPFLDAFDRVLALVDALAENGIVIQHIDAGGGIGICYSDETPPEFTVFATAMRAKLGSRNVKLVFEPGRALVGNAGVLLTKVEYLKHTESKNFAIVDAAMNDLMRPALYDAYHDIKAVQPRQDDTEALTYEIVGPVCESGDFLGHDRTLALVEGDILAIMSAGAYGMSMSSNYNTRPRAAEVMVDGDQCHLIRKREQIADLFALEQCLP</sequence>
<dbReference type="GO" id="GO:0030170">
    <property type="term" value="F:pyridoxal phosphate binding"/>
    <property type="evidence" value="ECO:0007669"/>
    <property type="project" value="UniProtKB-UniRule"/>
</dbReference>
<keyword evidence="4 12" id="KW-0663">Pyridoxal phosphate</keyword>